<evidence type="ECO:0000313" key="1">
    <source>
        <dbReference type="EMBL" id="MDQ4628420.1"/>
    </source>
</evidence>
<sequence length="184" mass="19072">MPSPPLPRESARMLAGAGIAVLLHVLLWQVLRSNHLPAPPLLPQRSTQLLLLAPLTPPAQPLPPAISKSQARLRHTVAITPVPVSAAMPAPAAAGDAAAALPPPAALDLDVLKRQAREATRQTGPSIAGPALTSSDRTAQAIASAARPKCDNDYKPRLGNVEFAGLAKLPFLLKGATGDSGCKW</sequence>
<evidence type="ECO:0000313" key="2">
    <source>
        <dbReference type="Proteomes" id="UP001237592"/>
    </source>
</evidence>
<gene>
    <name evidence="1" type="ORF">RB624_21270</name>
</gene>
<dbReference type="RefSeq" id="WP_307780100.1">
    <property type="nucleotide sequence ID" value="NZ_JAVFKP010000005.1"/>
</dbReference>
<proteinExistence type="predicted"/>
<keyword evidence="2" id="KW-1185">Reference proteome</keyword>
<name>A0ABU0XZV1_9BURK</name>
<comment type="caution">
    <text evidence="1">The sequence shown here is derived from an EMBL/GenBank/DDBJ whole genome shotgun (WGS) entry which is preliminary data.</text>
</comment>
<organism evidence="1 2">
    <name type="scientific">Janthinobacterium lividum</name>
    <dbReference type="NCBI Taxonomy" id="29581"/>
    <lineage>
        <taxon>Bacteria</taxon>
        <taxon>Pseudomonadati</taxon>
        <taxon>Pseudomonadota</taxon>
        <taxon>Betaproteobacteria</taxon>
        <taxon>Burkholderiales</taxon>
        <taxon>Oxalobacteraceae</taxon>
        <taxon>Janthinobacterium</taxon>
    </lineage>
</organism>
<protein>
    <submittedName>
        <fullName evidence="1">Uncharacterized protein</fullName>
    </submittedName>
</protein>
<dbReference type="Proteomes" id="UP001237592">
    <property type="component" value="Unassembled WGS sequence"/>
</dbReference>
<accession>A0ABU0XZV1</accession>
<dbReference type="EMBL" id="JAVFKP010000005">
    <property type="protein sequence ID" value="MDQ4628420.1"/>
    <property type="molecule type" value="Genomic_DNA"/>
</dbReference>
<reference evidence="1 2" key="1">
    <citation type="submission" date="2023-08" db="EMBL/GenBank/DDBJ databases">
        <title>Draft genome sequence of Janthinobacterium lividum.</title>
        <authorList>
            <person name="Chun B.H."/>
            <person name="Lee Y."/>
        </authorList>
    </citation>
    <scope>NUCLEOTIDE SEQUENCE [LARGE SCALE GENOMIC DNA]</scope>
    <source>
        <strain evidence="1 2">AMJK</strain>
    </source>
</reference>